<name>A0ABS1V6E3_9PROT</name>
<accession>A0ABS1V6E3</accession>
<keyword evidence="3" id="KW-1185">Reference proteome</keyword>
<gene>
    <name evidence="2" type="ORF">JMJ55_18135</name>
</gene>
<dbReference type="Proteomes" id="UP000606490">
    <property type="component" value="Unassembled WGS sequence"/>
</dbReference>
<evidence type="ECO:0000256" key="1">
    <source>
        <dbReference type="SAM" id="MobiDB-lite"/>
    </source>
</evidence>
<evidence type="ECO:0000313" key="3">
    <source>
        <dbReference type="Proteomes" id="UP000606490"/>
    </source>
</evidence>
<reference evidence="2 3" key="1">
    <citation type="submission" date="2021-01" db="EMBL/GenBank/DDBJ databases">
        <title>Belnapia mucosa sp. nov. and Belnapia arida sp. nov., isolated from the Tabernas Desert (Almeria, Spain).</title>
        <authorList>
            <person name="Molina-Menor E."/>
            <person name="Vidal-Verdu A."/>
            <person name="Calonge A."/>
            <person name="Satari L."/>
            <person name="Pereto Magraner J."/>
            <person name="Porcar Miralles M."/>
        </authorList>
    </citation>
    <scope>NUCLEOTIDE SEQUENCE [LARGE SCALE GENOMIC DNA]</scope>
    <source>
        <strain evidence="2 3">T6</strain>
    </source>
</reference>
<organism evidence="2 3">
    <name type="scientific">Belnapia mucosa</name>
    <dbReference type="NCBI Taxonomy" id="2804532"/>
    <lineage>
        <taxon>Bacteria</taxon>
        <taxon>Pseudomonadati</taxon>
        <taxon>Pseudomonadota</taxon>
        <taxon>Alphaproteobacteria</taxon>
        <taxon>Acetobacterales</taxon>
        <taxon>Roseomonadaceae</taxon>
        <taxon>Belnapia</taxon>
    </lineage>
</organism>
<sequence>MAHPAPIRVNRAPVLTLWATVVAERLGHPPDTALSLGSAVAGTAARAKARRLGLAEEHPHAEGGAARPRRTTRLLGRDIPLAHDKDGVELANAGGHAAPAAPVAAYLARAFGPRLAEARAAMEALAAGLEPEELNRIGFRLYEAFRPEVPEDVRGWGAKGELRLERIAAAAG</sequence>
<comment type="caution">
    <text evidence="2">The sequence shown here is derived from an EMBL/GenBank/DDBJ whole genome shotgun (WGS) entry which is preliminary data.</text>
</comment>
<proteinExistence type="predicted"/>
<protein>
    <submittedName>
        <fullName evidence="2">Uncharacterized protein</fullName>
    </submittedName>
</protein>
<evidence type="ECO:0000313" key="2">
    <source>
        <dbReference type="EMBL" id="MBL6457258.1"/>
    </source>
</evidence>
<feature type="region of interest" description="Disordered" evidence="1">
    <location>
        <begin position="50"/>
        <end position="69"/>
    </location>
</feature>
<dbReference type="EMBL" id="JAEUXJ010000007">
    <property type="protein sequence ID" value="MBL6457258.1"/>
    <property type="molecule type" value="Genomic_DNA"/>
</dbReference>
<dbReference type="RefSeq" id="WP_202826984.1">
    <property type="nucleotide sequence ID" value="NZ_JAEUXJ010000007.1"/>
</dbReference>